<sequence>MQAYKLQGKVNSDGKLIITEPANLTPGDVEVIVLQVSENSPDFLTEEYELLAEEGLKEVYDREPEGLWEQCLES</sequence>
<protein>
    <submittedName>
        <fullName evidence="1">Uncharacterized protein</fullName>
    </submittedName>
</protein>
<reference evidence="1" key="1">
    <citation type="journal article" date="2021" name="Antonie Van Leeuwenhoek">
        <title>Draft genome and description of Waterburya agarophytonicola gen. nov. sp. nov. (Pleurocapsales, Cyanobacteria): a seaweed symbiont.</title>
        <authorList>
            <person name="Bonthond G."/>
            <person name="Shalygin S."/>
            <person name="Bayer T."/>
            <person name="Weinberger F."/>
        </authorList>
    </citation>
    <scope>NUCLEOTIDE SEQUENCE</scope>
    <source>
        <strain evidence="1">KI4</strain>
    </source>
</reference>
<dbReference type="Proteomes" id="UP000729733">
    <property type="component" value="Unassembled WGS sequence"/>
</dbReference>
<evidence type="ECO:0000313" key="2">
    <source>
        <dbReference type="Proteomes" id="UP000729733"/>
    </source>
</evidence>
<comment type="caution">
    <text evidence="1">The sequence shown here is derived from an EMBL/GenBank/DDBJ whole genome shotgun (WGS) entry which is preliminary data.</text>
</comment>
<proteinExistence type="predicted"/>
<accession>A0A964BPI1</accession>
<dbReference type="RefSeq" id="WP_229638538.1">
    <property type="nucleotide sequence ID" value="NZ_JADWDC010000002.1"/>
</dbReference>
<name>A0A964BPI1_9CYAN</name>
<dbReference type="AlphaFoldDB" id="A0A964BPI1"/>
<organism evidence="1 2">
    <name type="scientific">Waterburya agarophytonicola KI4</name>
    <dbReference type="NCBI Taxonomy" id="2874699"/>
    <lineage>
        <taxon>Bacteria</taxon>
        <taxon>Bacillati</taxon>
        <taxon>Cyanobacteriota</taxon>
        <taxon>Cyanophyceae</taxon>
        <taxon>Pleurocapsales</taxon>
        <taxon>Hyellaceae</taxon>
        <taxon>Waterburya</taxon>
        <taxon>Waterburya agarophytonicola</taxon>
    </lineage>
</organism>
<keyword evidence="2" id="KW-1185">Reference proteome</keyword>
<gene>
    <name evidence="1" type="ORF">I4641_00885</name>
</gene>
<evidence type="ECO:0000313" key="1">
    <source>
        <dbReference type="EMBL" id="MCC0175535.1"/>
    </source>
</evidence>
<dbReference type="EMBL" id="JADWDC010000002">
    <property type="protein sequence ID" value="MCC0175535.1"/>
    <property type="molecule type" value="Genomic_DNA"/>
</dbReference>